<feature type="region of interest" description="Disordered" evidence="1">
    <location>
        <begin position="556"/>
        <end position="606"/>
    </location>
</feature>
<evidence type="ECO:0000313" key="2">
    <source>
        <dbReference type="EMBL" id="KAG9068795.1"/>
    </source>
</evidence>
<accession>A0A9P7XWZ5</accession>
<feature type="region of interest" description="Disordered" evidence="1">
    <location>
        <begin position="280"/>
        <end position="304"/>
    </location>
</feature>
<evidence type="ECO:0000313" key="3">
    <source>
        <dbReference type="Proteomes" id="UP000707451"/>
    </source>
</evidence>
<reference evidence="2" key="1">
    <citation type="submission" date="2021-06" db="EMBL/GenBank/DDBJ databases">
        <title>Genome Sequence of Mortierella hyaline Strain SCG-10, a Cold-Adapted, Nitrate-Reducing Fungus Isolated from Soil in Minnesota, USA.</title>
        <authorList>
            <person name="Aldossari N."/>
        </authorList>
    </citation>
    <scope>NUCLEOTIDE SEQUENCE</scope>
    <source>
        <strain evidence="2">SCG-10</strain>
    </source>
</reference>
<dbReference type="AlphaFoldDB" id="A0A9P7XWZ5"/>
<evidence type="ECO:0000256" key="1">
    <source>
        <dbReference type="SAM" id="MobiDB-lite"/>
    </source>
</evidence>
<sequence>MDSISYSTYTSSRDISQVRVNFARPLCFCGFTAVSIYPEPPSTTGRWSRSAPPPPPPSPAVKKTNWVYECHFSSKQRGMMAPDPCEDCERRRTARSRLLAKNTKERRWFAGSNSGKGCERHQAVKNDEVELWPRKKPAAATTAATTAATIAAKHDHHTDHTTTTSAAHKTVVGADIQVEAKYLNAASMNGYKVCGFHMHALEWHHMQTLDVNQILTVAKDTSCDYFHLSVVRCLDDLAKTTTIKNCNIDTNYHLGLKLFRKVRCFCGKDAILVRGPAVASSTSSSQSNTTNSNRGNNDNSNNCNNNDSEEYFIMCAGRVYDNHTDYEMVPQSGMDAYYNYNIRTWIKSKGFINCSLQVRLQKAIFEFNLLPIHSRIYVTDWLSQWFKPITLAPPTQALTVFPSESVWFQRTDELLTTIRDPTTASSSSKVGAPALPVPLIPATLRPTLASKRLATVQDIGPGGLMVLSTEVQVKERDQLNSATGLYELDKGLKEALAHHAAVVKSIKERTSVLLSRSEEQYQYRKEMDMTDYPSVAMLLCNKCKNSTSRDFCVISRARPSSPFPPPPSQHKHKLGQGDTTTTSSQTVPTTLRSIHLPSPKGSDDEHVDAPGAQMDELFDLLDPLTGLIAPNSELDQADRELEQTMTRHAMVFERTMEVWSRLVPDFIQCRGCCFREAGLDVLPATIIFCVLSVLTRSNSTSCLMACVAKR</sequence>
<dbReference type="EMBL" id="JAHRHY010000006">
    <property type="protein sequence ID" value="KAG9068795.1"/>
    <property type="molecule type" value="Genomic_DNA"/>
</dbReference>
<dbReference type="Proteomes" id="UP000707451">
    <property type="component" value="Unassembled WGS sequence"/>
</dbReference>
<dbReference type="OrthoDB" id="1711136at2759"/>
<gene>
    <name evidence="2" type="ORF">KI688_011081</name>
</gene>
<feature type="compositionally biased region" description="Low complexity" evidence="1">
    <location>
        <begin position="579"/>
        <end position="590"/>
    </location>
</feature>
<protein>
    <submittedName>
        <fullName evidence="2">Uncharacterized protein</fullName>
    </submittedName>
</protein>
<comment type="caution">
    <text evidence="2">The sequence shown here is derived from an EMBL/GenBank/DDBJ whole genome shotgun (WGS) entry which is preliminary data.</text>
</comment>
<organism evidence="2 3">
    <name type="scientific">Linnemannia hyalina</name>
    <dbReference type="NCBI Taxonomy" id="64524"/>
    <lineage>
        <taxon>Eukaryota</taxon>
        <taxon>Fungi</taxon>
        <taxon>Fungi incertae sedis</taxon>
        <taxon>Mucoromycota</taxon>
        <taxon>Mortierellomycotina</taxon>
        <taxon>Mortierellomycetes</taxon>
        <taxon>Mortierellales</taxon>
        <taxon>Mortierellaceae</taxon>
        <taxon>Linnemannia</taxon>
    </lineage>
</organism>
<name>A0A9P7XWZ5_9FUNG</name>
<proteinExistence type="predicted"/>
<keyword evidence="3" id="KW-1185">Reference proteome</keyword>